<comment type="caution">
    <text evidence="1">The sequence shown here is derived from an EMBL/GenBank/DDBJ whole genome shotgun (WGS) entry which is preliminary data.</text>
</comment>
<evidence type="ECO:0000313" key="2">
    <source>
        <dbReference type="Proteomes" id="UP000789570"/>
    </source>
</evidence>
<dbReference type="Proteomes" id="UP000789570">
    <property type="component" value="Unassembled WGS sequence"/>
</dbReference>
<sequence>NLMAKEFNNEVYTLVASILSKSNVEEVYKCFKKLKTFDDQRII</sequence>
<dbReference type="EMBL" id="CAJVPQ010014806">
    <property type="protein sequence ID" value="CAG8740656.1"/>
    <property type="molecule type" value="Genomic_DNA"/>
</dbReference>
<dbReference type="AlphaFoldDB" id="A0A9N9NKI9"/>
<dbReference type="OrthoDB" id="2408369at2759"/>
<evidence type="ECO:0000313" key="1">
    <source>
        <dbReference type="EMBL" id="CAG8740656.1"/>
    </source>
</evidence>
<protein>
    <submittedName>
        <fullName evidence="1">13246_t:CDS:1</fullName>
    </submittedName>
</protein>
<organism evidence="1 2">
    <name type="scientific">Funneliformis caledonium</name>
    <dbReference type="NCBI Taxonomy" id="1117310"/>
    <lineage>
        <taxon>Eukaryota</taxon>
        <taxon>Fungi</taxon>
        <taxon>Fungi incertae sedis</taxon>
        <taxon>Mucoromycota</taxon>
        <taxon>Glomeromycotina</taxon>
        <taxon>Glomeromycetes</taxon>
        <taxon>Glomerales</taxon>
        <taxon>Glomeraceae</taxon>
        <taxon>Funneliformis</taxon>
    </lineage>
</organism>
<feature type="non-terminal residue" evidence="1">
    <location>
        <position position="1"/>
    </location>
</feature>
<accession>A0A9N9NKI9</accession>
<proteinExistence type="predicted"/>
<keyword evidence="2" id="KW-1185">Reference proteome</keyword>
<gene>
    <name evidence="1" type="ORF">FCALED_LOCUS15595</name>
</gene>
<reference evidence="1" key="1">
    <citation type="submission" date="2021-06" db="EMBL/GenBank/DDBJ databases">
        <authorList>
            <person name="Kallberg Y."/>
            <person name="Tangrot J."/>
            <person name="Rosling A."/>
        </authorList>
    </citation>
    <scope>NUCLEOTIDE SEQUENCE</scope>
    <source>
        <strain evidence="1">UK204</strain>
    </source>
</reference>
<name>A0A9N9NKI9_9GLOM</name>
<feature type="non-terminal residue" evidence="1">
    <location>
        <position position="43"/>
    </location>
</feature>